<gene>
    <name evidence="1" type="ORF">QR680_004198</name>
</gene>
<sequence>MDFVPYEFCDRVLQSLDVERSSFHDYSQSLSGLWRTASSQHLKHRRTFYIEISHSPPDQWCYCFPQLEETPHLIEILKMDRRYVRFRFVSVASAFFKNAKFRQISEKELLWKLVPYVATQMTEKSHLTFRLDESTKTSLALLELFRNHGRFQSLHIAHCGLESQLFLVEYVANLKHLSLYGNWNEDIEDHLVRFIKSPNFECLELYNPSNLSVCTKLIRTFIEVWKEGARKKMHMRGPTGISLEDLISMAKADLYYVSEHYIQWRCEDMNLWCVIPDNICLFSE</sequence>
<name>A0AA39HQ78_9BILA</name>
<dbReference type="AlphaFoldDB" id="A0AA39HQ78"/>
<evidence type="ECO:0000313" key="1">
    <source>
        <dbReference type="EMBL" id="KAK0408849.1"/>
    </source>
</evidence>
<dbReference type="EMBL" id="JAUCMV010000003">
    <property type="protein sequence ID" value="KAK0408849.1"/>
    <property type="molecule type" value="Genomic_DNA"/>
</dbReference>
<evidence type="ECO:0000313" key="2">
    <source>
        <dbReference type="Proteomes" id="UP001175271"/>
    </source>
</evidence>
<dbReference type="Proteomes" id="UP001175271">
    <property type="component" value="Unassembled WGS sequence"/>
</dbReference>
<reference evidence="1" key="1">
    <citation type="submission" date="2023-06" db="EMBL/GenBank/DDBJ databases">
        <title>Genomic analysis of the entomopathogenic nematode Steinernema hermaphroditum.</title>
        <authorList>
            <person name="Schwarz E.M."/>
            <person name="Heppert J.K."/>
            <person name="Baniya A."/>
            <person name="Schwartz H.T."/>
            <person name="Tan C.-H."/>
            <person name="Antoshechkin I."/>
            <person name="Sternberg P.W."/>
            <person name="Goodrich-Blair H."/>
            <person name="Dillman A.R."/>
        </authorList>
    </citation>
    <scope>NUCLEOTIDE SEQUENCE</scope>
    <source>
        <strain evidence="1">PS9179</strain>
        <tissue evidence="1">Whole animal</tissue>
    </source>
</reference>
<comment type="caution">
    <text evidence="1">The sequence shown here is derived from an EMBL/GenBank/DDBJ whole genome shotgun (WGS) entry which is preliminary data.</text>
</comment>
<protein>
    <submittedName>
        <fullName evidence="1">Uncharacterized protein</fullName>
    </submittedName>
</protein>
<proteinExistence type="predicted"/>
<organism evidence="1 2">
    <name type="scientific">Steinernema hermaphroditum</name>
    <dbReference type="NCBI Taxonomy" id="289476"/>
    <lineage>
        <taxon>Eukaryota</taxon>
        <taxon>Metazoa</taxon>
        <taxon>Ecdysozoa</taxon>
        <taxon>Nematoda</taxon>
        <taxon>Chromadorea</taxon>
        <taxon>Rhabditida</taxon>
        <taxon>Tylenchina</taxon>
        <taxon>Panagrolaimomorpha</taxon>
        <taxon>Strongyloidoidea</taxon>
        <taxon>Steinernematidae</taxon>
        <taxon>Steinernema</taxon>
    </lineage>
</organism>
<keyword evidence="2" id="KW-1185">Reference proteome</keyword>
<accession>A0AA39HQ78</accession>